<evidence type="ECO:0000313" key="2">
    <source>
        <dbReference type="EMBL" id="CAH0020130.1"/>
    </source>
</evidence>
<evidence type="ECO:0008006" key="4">
    <source>
        <dbReference type="Google" id="ProtNLM"/>
    </source>
</evidence>
<sequence length="629" mass="67762">MHTLSTLFAFAVLVPGTLCAASSQPIPVAPSPEPIEVIELPLPPVSPSNDIGACSKEVNPNGTGCISKTTKPEEFQAGDFTPDGQNVIVNVIFTGAPAAPDPASIYSGEQVILIKADGTTFSNGDTWKCLSCGVPAENAQSLDPQRDYPHVFRSGDKALWGHNVLDCGGEQLASDECTPENTHIYPIHWTVTADGSGPGGAPRELRLHPDDQHIGFSSFTNVGGQYAYLGRLSFSENPTTGEPRVPRYDIVNVNALVDPKSKGRLYSDGTELKIDNDAITVGELRGFSGTGDEVTYIGATVEANNIDVFATHLETGKTRRLSSHPEYVDPMTFSYDNKWMVLMDTRGSDRQMWMAGMRGIPPLIDVLTIAAASTTRNNGARRFFQPILLDGYGDRDPYYGQQINAKGDGSNGSVNDPNWNGRADPAFSKDGTKIVFWQTLVVAPACGGVNPLPCPQSTAQGGREYRVMLAKLTSREPTTPPPVFKVPDMIPWAVQFQPGTEIPPKSYLSPGEYTLAGKKSGSANVSLLPDEAGQIDTVAVNYMDYSDDGTHIINGYENVTRSIPGGNPWNNHLDWYSDLVQTGATQATKKTSHDGFHLTINIGQSGFNATGELTTTIDGKVYRQPANFT</sequence>
<evidence type="ECO:0000256" key="1">
    <source>
        <dbReference type="SAM" id="SignalP"/>
    </source>
</evidence>
<proteinExistence type="predicted"/>
<gene>
    <name evidence="2" type="ORF">CRHIZ90672A_00019040</name>
</gene>
<reference evidence="2" key="1">
    <citation type="submission" date="2021-10" db="EMBL/GenBank/DDBJ databases">
        <authorList>
            <person name="Piombo E."/>
        </authorList>
    </citation>
    <scope>NUCLEOTIDE SEQUENCE</scope>
</reference>
<dbReference type="AlphaFoldDB" id="A0A9N9V6E2"/>
<dbReference type="Gene3D" id="2.120.10.30">
    <property type="entry name" value="TolB, C-terminal domain"/>
    <property type="match status" value="1"/>
</dbReference>
<feature type="chain" id="PRO_5040143717" description="Saponin hydrolase" evidence="1">
    <location>
        <begin position="20"/>
        <end position="629"/>
    </location>
</feature>
<evidence type="ECO:0000313" key="3">
    <source>
        <dbReference type="Proteomes" id="UP000696573"/>
    </source>
</evidence>
<organism evidence="2 3">
    <name type="scientific">Clonostachys rhizophaga</name>
    <dbReference type="NCBI Taxonomy" id="160324"/>
    <lineage>
        <taxon>Eukaryota</taxon>
        <taxon>Fungi</taxon>
        <taxon>Dikarya</taxon>
        <taxon>Ascomycota</taxon>
        <taxon>Pezizomycotina</taxon>
        <taxon>Sordariomycetes</taxon>
        <taxon>Hypocreomycetidae</taxon>
        <taxon>Hypocreales</taxon>
        <taxon>Bionectriaceae</taxon>
        <taxon>Clonostachys</taxon>
    </lineage>
</organism>
<keyword evidence="1" id="KW-0732">Signal</keyword>
<accession>A0A9N9V6E2</accession>
<dbReference type="Proteomes" id="UP000696573">
    <property type="component" value="Unassembled WGS sequence"/>
</dbReference>
<feature type="signal peptide" evidence="1">
    <location>
        <begin position="1"/>
        <end position="19"/>
    </location>
</feature>
<protein>
    <recommendedName>
        <fullName evidence="4">Saponin hydrolase</fullName>
    </recommendedName>
</protein>
<dbReference type="InterPro" id="IPR011042">
    <property type="entry name" value="6-blade_b-propeller_TolB-like"/>
</dbReference>
<dbReference type="OrthoDB" id="10265322at2759"/>
<keyword evidence="3" id="KW-1185">Reference proteome</keyword>
<name>A0A9N9V6E2_9HYPO</name>
<comment type="caution">
    <text evidence="2">The sequence shown here is derived from an EMBL/GenBank/DDBJ whole genome shotgun (WGS) entry which is preliminary data.</text>
</comment>
<dbReference type="SUPFAM" id="SSF82171">
    <property type="entry name" value="DPP6 N-terminal domain-like"/>
    <property type="match status" value="1"/>
</dbReference>
<dbReference type="EMBL" id="CABFNQ020000627">
    <property type="protein sequence ID" value="CAH0020130.1"/>
    <property type="molecule type" value="Genomic_DNA"/>
</dbReference>